<dbReference type="RefSeq" id="WP_367993078.1">
    <property type="nucleotide sequence ID" value="NZ_JBFPJR010000011.1"/>
</dbReference>
<evidence type="ECO:0000256" key="2">
    <source>
        <dbReference type="ARBA" id="ARBA00022840"/>
    </source>
</evidence>
<dbReference type="EMBL" id="JBFPJR010000011">
    <property type="protein sequence ID" value="MEX0427566.1"/>
    <property type="molecule type" value="Genomic_DNA"/>
</dbReference>
<proteinExistence type="predicted"/>
<evidence type="ECO:0000313" key="4">
    <source>
        <dbReference type="Proteomes" id="UP001556631"/>
    </source>
</evidence>
<evidence type="ECO:0000313" key="3">
    <source>
        <dbReference type="EMBL" id="MEX0427566.1"/>
    </source>
</evidence>
<accession>A0ABV3SX97</accession>
<protein>
    <submittedName>
        <fullName evidence="3">CpaE family protein</fullName>
    </submittedName>
</protein>
<keyword evidence="1" id="KW-0547">Nucleotide-binding</keyword>
<name>A0ABV3SX97_9ACTN</name>
<dbReference type="PANTHER" id="PTHR43384">
    <property type="entry name" value="SEPTUM SITE-DETERMINING PROTEIN MIND HOMOLOG, CHLOROPLASTIC-RELATED"/>
    <property type="match status" value="1"/>
</dbReference>
<dbReference type="Gene3D" id="3.40.50.300">
    <property type="entry name" value="P-loop containing nucleotide triphosphate hydrolases"/>
    <property type="match status" value="1"/>
</dbReference>
<dbReference type="SUPFAM" id="SSF52540">
    <property type="entry name" value="P-loop containing nucleoside triphosphate hydrolases"/>
    <property type="match status" value="1"/>
</dbReference>
<gene>
    <name evidence="3" type="ORF">AB3X52_08050</name>
</gene>
<evidence type="ECO:0000256" key="1">
    <source>
        <dbReference type="ARBA" id="ARBA00022741"/>
    </source>
</evidence>
<dbReference type="InterPro" id="IPR027417">
    <property type="entry name" value="P-loop_NTPase"/>
</dbReference>
<reference evidence="3 4" key="1">
    <citation type="submission" date="2024-07" db="EMBL/GenBank/DDBJ databases">
        <authorList>
            <person name="Lee S."/>
            <person name="Kang M."/>
        </authorList>
    </citation>
    <scope>NUCLEOTIDE SEQUENCE [LARGE SCALE GENOMIC DNA]</scope>
    <source>
        <strain evidence="3 4">DS6</strain>
    </source>
</reference>
<sequence>MAVVLVVAAGAPWEPSVVALLEQSPATVLLKRCVDVDELLAAAAAGQADVALVAVDAPGLDAPAVDQLRHHGLRAVAVVPAGVGEDAARARASRVGIARVVPDDDLGSLPDALDAADTPPGPAAVPGAAGTVPAGGAARPACLPDDRPRAGRVVVVWGPAGAPGRTTVAAAVAAELARRRLTTLLVDADPYGGSVAQQLGILDEVSGLLQAARFHAGGELAARVATAVRSLGPHLGVVTGLPRPDRWTEVRTGLLEELADVGRRAGQVVVDAGFSLEEDPAVAMTGRAGRNQLTLEALESADEVVAVGTADPVGLTRLARGLVDLRELGGAAPVRVVVNRMRPSLGWTEREIGGMVAGITRPVGLHFLPDDRTTVDKALVAGRTLLETAPDAPLPRAVVPLVDAILAG</sequence>
<dbReference type="PANTHER" id="PTHR43384:SF6">
    <property type="entry name" value="SEPTUM SITE-DETERMINING PROTEIN MIND HOMOLOG, CHLOROPLASTIC"/>
    <property type="match status" value="1"/>
</dbReference>
<comment type="caution">
    <text evidence="3">The sequence shown here is derived from an EMBL/GenBank/DDBJ whole genome shotgun (WGS) entry which is preliminary data.</text>
</comment>
<dbReference type="InterPro" id="IPR050625">
    <property type="entry name" value="ParA/MinD_ATPase"/>
</dbReference>
<organism evidence="3 4">
    <name type="scientific">Nocardioides eburneus</name>
    <dbReference type="NCBI Taxonomy" id="3231482"/>
    <lineage>
        <taxon>Bacteria</taxon>
        <taxon>Bacillati</taxon>
        <taxon>Actinomycetota</taxon>
        <taxon>Actinomycetes</taxon>
        <taxon>Propionibacteriales</taxon>
        <taxon>Nocardioidaceae</taxon>
        <taxon>Nocardioides</taxon>
    </lineage>
</organism>
<keyword evidence="4" id="KW-1185">Reference proteome</keyword>
<dbReference type="Proteomes" id="UP001556631">
    <property type="component" value="Unassembled WGS sequence"/>
</dbReference>
<keyword evidence="2" id="KW-0067">ATP-binding</keyword>